<dbReference type="AlphaFoldDB" id="A0A1I2FQ99"/>
<evidence type="ECO:0000313" key="2">
    <source>
        <dbReference type="EMBL" id="SFF07475.1"/>
    </source>
</evidence>
<reference evidence="3" key="1">
    <citation type="submission" date="2016-10" db="EMBL/GenBank/DDBJ databases">
        <authorList>
            <person name="Varghese N."/>
            <person name="Submissions S."/>
        </authorList>
    </citation>
    <scope>NUCLEOTIDE SEQUENCE [LARGE SCALE GENOMIC DNA]</scope>
    <source>
        <strain evidence="3">CGMCC 1.10784</strain>
    </source>
</reference>
<dbReference type="PROSITE" id="PS51186">
    <property type="entry name" value="GNAT"/>
    <property type="match status" value="1"/>
</dbReference>
<dbReference type="InterPro" id="IPR000182">
    <property type="entry name" value="GNAT_dom"/>
</dbReference>
<dbReference type="InterPro" id="IPR016181">
    <property type="entry name" value="Acyl_CoA_acyltransferase"/>
</dbReference>
<keyword evidence="3" id="KW-1185">Reference proteome</keyword>
<dbReference type="OrthoDB" id="6382410at2"/>
<dbReference type="STRING" id="1045775.SAMN05216378_4982"/>
<evidence type="ECO:0000259" key="1">
    <source>
        <dbReference type="PROSITE" id="PS51186"/>
    </source>
</evidence>
<protein>
    <submittedName>
        <fullName evidence="2">Acetyltransferase (GNAT) domain-containing protein</fullName>
    </submittedName>
</protein>
<accession>A0A1I2FQ99</accession>
<dbReference type="Proteomes" id="UP000198855">
    <property type="component" value="Unassembled WGS sequence"/>
</dbReference>
<dbReference type="Gene3D" id="3.40.630.30">
    <property type="match status" value="1"/>
</dbReference>
<proteinExistence type="predicted"/>
<evidence type="ECO:0000313" key="3">
    <source>
        <dbReference type="Proteomes" id="UP000198855"/>
    </source>
</evidence>
<dbReference type="RefSeq" id="WP_091189109.1">
    <property type="nucleotide sequence ID" value="NZ_FOMT01000005.1"/>
</dbReference>
<sequence length="167" mass="19344">METVIRSIHESELDTFLEVLKEGARWIAANRIPMWNESDLTAHRLLDGLTINHFYAAYIDGEIAAVMILLEEDSFFWPEDQQNDALYLHKLCIRRKYSKTGLSGSMLAFATNVAQSRNKSYLKLDCASDRPPLRQFYEKHGFQLVREANTVYPTAFYRLKIKSYAEA</sequence>
<organism evidence="2 3">
    <name type="scientific">Paenibacillus catalpae</name>
    <dbReference type="NCBI Taxonomy" id="1045775"/>
    <lineage>
        <taxon>Bacteria</taxon>
        <taxon>Bacillati</taxon>
        <taxon>Bacillota</taxon>
        <taxon>Bacilli</taxon>
        <taxon>Bacillales</taxon>
        <taxon>Paenibacillaceae</taxon>
        <taxon>Paenibacillus</taxon>
    </lineage>
</organism>
<feature type="domain" description="N-acetyltransferase" evidence="1">
    <location>
        <begin position="3"/>
        <end position="164"/>
    </location>
</feature>
<keyword evidence="2" id="KW-0808">Transferase</keyword>
<dbReference type="GO" id="GO:0016747">
    <property type="term" value="F:acyltransferase activity, transferring groups other than amino-acyl groups"/>
    <property type="evidence" value="ECO:0007669"/>
    <property type="project" value="InterPro"/>
</dbReference>
<name>A0A1I2FQ99_9BACL</name>
<dbReference type="EMBL" id="FOMT01000005">
    <property type="protein sequence ID" value="SFF07475.1"/>
    <property type="molecule type" value="Genomic_DNA"/>
</dbReference>
<gene>
    <name evidence="2" type="ORF">SAMN05216378_4982</name>
</gene>
<dbReference type="Pfam" id="PF00583">
    <property type="entry name" value="Acetyltransf_1"/>
    <property type="match status" value="1"/>
</dbReference>
<dbReference type="SUPFAM" id="SSF55729">
    <property type="entry name" value="Acyl-CoA N-acyltransferases (Nat)"/>
    <property type="match status" value="1"/>
</dbReference>